<name>A0AAN7H159_9MYRT</name>
<dbReference type="AlphaFoldDB" id="A0AAN7H159"/>
<gene>
    <name evidence="1" type="ORF">SAY87_012484</name>
</gene>
<evidence type="ECO:0000313" key="2">
    <source>
        <dbReference type="Proteomes" id="UP001345219"/>
    </source>
</evidence>
<keyword evidence="2" id="KW-1185">Reference proteome</keyword>
<protein>
    <submittedName>
        <fullName evidence="1">Uncharacterized protein</fullName>
    </submittedName>
</protein>
<dbReference type="Proteomes" id="UP001345219">
    <property type="component" value="Chromosome 10"/>
</dbReference>
<accession>A0AAN7H159</accession>
<comment type="caution">
    <text evidence="1">The sequence shown here is derived from an EMBL/GenBank/DDBJ whole genome shotgun (WGS) entry which is preliminary data.</text>
</comment>
<reference evidence="1 2" key="1">
    <citation type="journal article" date="2023" name="Hortic Res">
        <title>Pangenome of water caltrop reveals structural variations and asymmetric subgenome divergence after allopolyploidization.</title>
        <authorList>
            <person name="Zhang X."/>
            <person name="Chen Y."/>
            <person name="Wang L."/>
            <person name="Yuan Y."/>
            <person name="Fang M."/>
            <person name="Shi L."/>
            <person name="Lu R."/>
            <person name="Comes H.P."/>
            <person name="Ma Y."/>
            <person name="Chen Y."/>
            <person name="Huang G."/>
            <person name="Zhou Y."/>
            <person name="Zheng Z."/>
            <person name="Qiu Y."/>
        </authorList>
    </citation>
    <scope>NUCLEOTIDE SEQUENCE [LARGE SCALE GENOMIC DNA]</scope>
    <source>
        <tissue evidence="1">Roots</tissue>
    </source>
</reference>
<dbReference type="EMBL" id="JAXIOK010000021">
    <property type="protein sequence ID" value="KAK4746172.1"/>
    <property type="molecule type" value="Genomic_DNA"/>
</dbReference>
<organism evidence="1 2">
    <name type="scientific">Trapa incisa</name>
    <dbReference type="NCBI Taxonomy" id="236973"/>
    <lineage>
        <taxon>Eukaryota</taxon>
        <taxon>Viridiplantae</taxon>
        <taxon>Streptophyta</taxon>
        <taxon>Embryophyta</taxon>
        <taxon>Tracheophyta</taxon>
        <taxon>Spermatophyta</taxon>
        <taxon>Magnoliopsida</taxon>
        <taxon>eudicotyledons</taxon>
        <taxon>Gunneridae</taxon>
        <taxon>Pentapetalae</taxon>
        <taxon>rosids</taxon>
        <taxon>malvids</taxon>
        <taxon>Myrtales</taxon>
        <taxon>Lythraceae</taxon>
        <taxon>Trapa</taxon>
    </lineage>
</organism>
<proteinExistence type="predicted"/>
<sequence length="123" mass="14270">MGKNGDIALFFVLSGKVPKYAGEMKKGMFGVMHYHISYINFSIAYKELYKEPVSCSRKRERRVMRELCRGRVLEVIFCVKGEIRMRSMGPFALVVGSLCKIRIPIFRSITRRGRRYLTRDPLG</sequence>
<evidence type="ECO:0000313" key="1">
    <source>
        <dbReference type="EMBL" id="KAK4746172.1"/>
    </source>
</evidence>